<accession>X6MLQ3</accession>
<feature type="domain" description="Mic1" evidence="2">
    <location>
        <begin position="381"/>
        <end position="462"/>
    </location>
</feature>
<dbReference type="AlphaFoldDB" id="X6MLQ3"/>
<dbReference type="PANTHER" id="PTHR12897">
    <property type="entry name" value="COLON CANCER-ASSOCIATED PROTEIN MIC1"/>
    <property type="match status" value="1"/>
</dbReference>
<organism evidence="3 4">
    <name type="scientific">Reticulomyxa filosa</name>
    <dbReference type="NCBI Taxonomy" id="46433"/>
    <lineage>
        <taxon>Eukaryota</taxon>
        <taxon>Sar</taxon>
        <taxon>Rhizaria</taxon>
        <taxon>Retaria</taxon>
        <taxon>Foraminifera</taxon>
        <taxon>Monothalamids</taxon>
        <taxon>Reticulomyxidae</taxon>
        <taxon>Reticulomyxa</taxon>
    </lineage>
</organism>
<dbReference type="Pfam" id="PF07035">
    <property type="entry name" value="RMC1_C"/>
    <property type="match status" value="1"/>
</dbReference>
<evidence type="ECO:0000313" key="4">
    <source>
        <dbReference type="Proteomes" id="UP000023152"/>
    </source>
</evidence>
<evidence type="ECO:0000259" key="2">
    <source>
        <dbReference type="Pfam" id="PF07035"/>
    </source>
</evidence>
<proteinExistence type="predicted"/>
<feature type="compositionally biased region" description="Basic and acidic residues" evidence="1">
    <location>
        <begin position="348"/>
        <end position="366"/>
    </location>
</feature>
<feature type="region of interest" description="Disordered" evidence="1">
    <location>
        <begin position="312"/>
        <end position="366"/>
    </location>
</feature>
<feature type="region of interest" description="Disordered" evidence="1">
    <location>
        <begin position="487"/>
        <end position="506"/>
    </location>
</feature>
<reference evidence="3 4" key="1">
    <citation type="journal article" date="2013" name="Curr. Biol.">
        <title>The Genome of the Foraminiferan Reticulomyxa filosa.</title>
        <authorList>
            <person name="Glockner G."/>
            <person name="Hulsmann N."/>
            <person name="Schleicher M."/>
            <person name="Noegel A.A."/>
            <person name="Eichinger L."/>
            <person name="Gallinger C."/>
            <person name="Pawlowski J."/>
            <person name="Sierra R."/>
            <person name="Euteneuer U."/>
            <person name="Pillet L."/>
            <person name="Moustafa A."/>
            <person name="Platzer M."/>
            <person name="Groth M."/>
            <person name="Szafranski K."/>
            <person name="Schliwa M."/>
        </authorList>
    </citation>
    <scope>NUCLEOTIDE SEQUENCE [LARGE SCALE GENOMIC DNA]</scope>
</reference>
<dbReference type="PANTHER" id="PTHR12897:SF4">
    <property type="entry name" value="REGULATOR OF MON1-CCZ1 COMPLEX"/>
    <property type="match status" value="1"/>
</dbReference>
<dbReference type="InterPro" id="IPR009755">
    <property type="entry name" value="RMC1_C"/>
</dbReference>
<comment type="caution">
    <text evidence="3">The sequence shown here is derived from an EMBL/GenBank/DDBJ whole genome shotgun (WGS) entry which is preliminary data.</text>
</comment>
<dbReference type="GO" id="GO:0035658">
    <property type="term" value="C:Mon1-Ccz1 complex"/>
    <property type="evidence" value="ECO:0007669"/>
    <property type="project" value="InterPro"/>
</dbReference>
<evidence type="ECO:0000256" key="1">
    <source>
        <dbReference type="SAM" id="MobiDB-lite"/>
    </source>
</evidence>
<dbReference type="GO" id="GO:0031902">
    <property type="term" value="C:late endosome membrane"/>
    <property type="evidence" value="ECO:0007669"/>
    <property type="project" value="TreeGrafter"/>
</dbReference>
<feature type="compositionally biased region" description="Basic and acidic residues" evidence="1">
    <location>
        <begin position="488"/>
        <end position="498"/>
    </location>
</feature>
<dbReference type="EMBL" id="ASPP01019942">
    <property type="protein sequence ID" value="ETO14586.1"/>
    <property type="molecule type" value="Genomic_DNA"/>
</dbReference>
<dbReference type="GO" id="GO:0005765">
    <property type="term" value="C:lysosomal membrane"/>
    <property type="evidence" value="ECO:0007669"/>
    <property type="project" value="TreeGrafter"/>
</dbReference>
<feature type="compositionally biased region" description="Polar residues" evidence="1">
    <location>
        <begin position="94"/>
        <end position="116"/>
    </location>
</feature>
<dbReference type="GO" id="GO:0010506">
    <property type="term" value="P:regulation of autophagy"/>
    <property type="evidence" value="ECO:0007669"/>
    <property type="project" value="InterPro"/>
</dbReference>
<feature type="region of interest" description="Disordered" evidence="1">
    <location>
        <begin position="85"/>
        <end position="122"/>
    </location>
</feature>
<feature type="compositionally biased region" description="Acidic residues" evidence="1">
    <location>
        <begin position="321"/>
        <end position="347"/>
    </location>
</feature>
<keyword evidence="4" id="KW-1185">Reference proteome</keyword>
<evidence type="ECO:0000313" key="3">
    <source>
        <dbReference type="EMBL" id="ETO14586.1"/>
    </source>
</evidence>
<protein>
    <recommendedName>
        <fullName evidence="2">Mic1 domain-containing protein</fullName>
    </recommendedName>
</protein>
<name>X6MLQ3_RETFI</name>
<gene>
    <name evidence="3" type="ORF">RFI_22782</name>
</gene>
<dbReference type="InterPro" id="IPR040371">
    <property type="entry name" value="RMC1"/>
</dbReference>
<sequence length="557" mass="64676">MYIFVNIGNFYTLSLNLEVIAASWTSGNENSILDFLLQRKANDSKQIILKTLRSMIKNYCLGYRYDLKARLECISQNHIRRMEEERNKPFRANSIPSQTTSSGEPMNTVPRTVSSPTEDRDNRMTDMYDIQARRVKANVGYDLEKCHSGETVIKTTDMMEELFVPLFQMLSAMKERLLTGKQVLMEELEEKEYKTTGVIALNTDSISGAISATIESAMSGNQPTLFSDLPPRRQYDKITERFIAVCIEYTRAMHRFRLKVPTPISMLIVQLLRDHGQFYMLHQLFQHELNNNAKIINSTNIIIINKHTKKSKATKWNETEKNEEEGEEEEEEEEESDENEDDGNDTEEERKETKIERQKKEKTEIHKTLLPPMDSKFLNIKAYHPCKQLGIDMLLRLNLWSKICRVLIQDKQYETGVQLYLEKFPYDQKNNQENVTLSDFLESSYKDDPLRFFHIYEALSMIVNNYDSVFDYFGNYCHHPAQTNINPKLEEKGRDRADSVSSRGSTFSGGNWNPILFSGTSTVTTTNLARLFGDELLTHNDKYVGLCQKYHITNNNY</sequence>
<dbReference type="Proteomes" id="UP000023152">
    <property type="component" value="Unassembled WGS sequence"/>
</dbReference>